<name>A0ABR9S5K1_9BURK</name>
<keyword evidence="5" id="KW-1185">Reference proteome</keyword>
<dbReference type="Pfam" id="PF01494">
    <property type="entry name" value="FAD_binding_3"/>
    <property type="match status" value="1"/>
</dbReference>
<evidence type="ECO:0000256" key="2">
    <source>
        <dbReference type="SAM" id="MobiDB-lite"/>
    </source>
</evidence>
<dbReference type="Gene3D" id="3.50.50.60">
    <property type="entry name" value="FAD/NAD(P)-binding domain"/>
    <property type="match status" value="1"/>
</dbReference>
<dbReference type="NCBIfam" id="NF006002">
    <property type="entry name" value="PRK08132.1"/>
    <property type="match status" value="1"/>
</dbReference>
<dbReference type="InterPro" id="IPR050631">
    <property type="entry name" value="PheA/TfdB_FAD_monoxygenase"/>
</dbReference>
<evidence type="ECO:0000313" key="5">
    <source>
        <dbReference type="Proteomes" id="UP000806285"/>
    </source>
</evidence>
<dbReference type="EMBL" id="JADDIV010000003">
    <property type="protein sequence ID" value="MBE7368344.1"/>
    <property type="molecule type" value="Genomic_DNA"/>
</dbReference>
<accession>A0ABR9S5K1</accession>
<protein>
    <submittedName>
        <fullName evidence="4">FAD-dependent monooxygenase</fullName>
    </submittedName>
</protein>
<dbReference type="SUPFAM" id="SSF51905">
    <property type="entry name" value="FAD/NAD(P)-binding domain"/>
    <property type="match status" value="1"/>
</dbReference>
<evidence type="ECO:0000256" key="1">
    <source>
        <dbReference type="ARBA" id="ARBA00023002"/>
    </source>
</evidence>
<proteinExistence type="predicted"/>
<organism evidence="4 5">
    <name type="scientific">Ramlibacter pallidus</name>
    <dbReference type="NCBI Taxonomy" id="2780087"/>
    <lineage>
        <taxon>Bacteria</taxon>
        <taxon>Pseudomonadati</taxon>
        <taxon>Pseudomonadota</taxon>
        <taxon>Betaproteobacteria</taxon>
        <taxon>Burkholderiales</taxon>
        <taxon>Comamonadaceae</taxon>
        <taxon>Ramlibacter</taxon>
    </lineage>
</organism>
<dbReference type="Proteomes" id="UP000806285">
    <property type="component" value="Unassembled WGS sequence"/>
</dbReference>
<comment type="caution">
    <text evidence="4">The sequence shown here is derived from an EMBL/GenBank/DDBJ whole genome shotgun (WGS) entry which is preliminary data.</text>
</comment>
<dbReference type="GO" id="GO:0004497">
    <property type="term" value="F:monooxygenase activity"/>
    <property type="evidence" value="ECO:0007669"/>
    <property type="project" value="UniProtKB-KW"/>
</dbReference>
<dbReference type="InterPro" id="IPR036188">
    <property type="entry name" value="FAD/NAD-bd_sf"/>
</dbReference>
<feature type="region of interest" description="Disordered" evidence="2">
    <location>
        <begin position="1"/>
        <end position="96"/>
    </location>
</feature>
<gene>
    <name evidence="4" type="ORF">IM787_12365</name>
</gene>
<evidence type="ECO:0000313" key="4">
    <source>
        <dbReference type="EMBL" id="MBE7368344.1"/>
    </source>
</evidence>
<keyword evidence="1" id="KW-0560">Oxidoreductase</keyword>
<dbReference type="Gene3D" id="3.40.30.120">
    <property type="match status" value="1"/>
</dbReference>
<feature type="compositionally biased region" description="Low complexity" evidence="2">
    <location>
        <begin position="73"/>
        <end position="94"/>
    </location>
</feature>
<feature type="compositionally biased region" description="Basic residues" evidence="2">
    <location>
        <begin position="9"/>
        <end position="18"/>
    </location>
</feature>
<dbReference type="PANTHER" id="PTHR43476:SF3">
    <property type="entry name" value="FAD-BINDING MONOOXYGENASE"/>
    <property type="match status" value="1"/>
</dbReference>
<keyword evidence="4" id="KW-0503">Monooxygenase</keyword>
<dbReference type="Gene3D" id="3.30.70.2450">
    <property type="match status" value="1"/>
</dbReference>
<evidence type="ECO:0000259" key="3">
    <source>
        <dbReference type="Pfam" id="PF01494"/>
    </source>
</evidence>
<feature type="domain" description="FAD-binding" evidence="3">
    <location>
        <begin position="110"/>
        <end position="450"/>
    </location>
</feature>
<dbReference type="InterPro" id="IPR002938">
    <property type="entry name" value="FAD-bd"/>
</dbReference>
<dbReference type="PANTHER" id="PTHR43476">
    <property type="entry name" value="3-(3-HYDROXY-PHENYL)PROPIONATE/3-HYDROXYCINNAMIC ACID HYDROXYLASE"/>
    <property type="match status" value="1"/>
</dbReference>
<feature type="compositionally biased region" description="Low complexity" evidence="2">
    <location>
        <begin position="34"/>
        <end position="45"/>
    </location>
</feature>
<reference evidence="4 5" key="1">
    <citation type="submission" date="2020-10" db="EMBL/GenBank/DDBJ databases">
        <title>Ramlibacter sp. HM2 16S ribosomal RNA gene Genome sequencing and assembly.</title>
        <authorList>
            <person name="Kang M."/>
        </authorList>
    </citation>
    <scope>NUCLEOTIDE SEQUENCE [LARGE SCALE GENOMIC DNA]</scope>
    <source>
        <strain evidence="4 5">HM2</strain>
    </source>
</reference>
<dbReference type="PRINTS" id="PR00420">
    <property type="entry name" value="RNGMNOXGNASE"/>
</dbReference>
<sequence length="628" mass="67829">MPTGAATRRWARRRRSSRPRAPASSTKPARRCLPASPGRGRAAASPRDRRPTPTARTWNPVPGSWTPRAASCPRTRTASATAGARRPAGRVASATTGGRVPATQALPETVPVLIAGGGPVGLTLAALLARHGVASLVVEADEGYCTGSRAICISRRSQEILWTAGAGPALAAKALPWTGGRSHWRDREVLHFEMPHEPTQRFAPMVNIQQYHVEAFVHAALQRVPGLCTVAWSSRVTGLRQDAGEVRVDIDGAAGRREVRADYLVACDGGRSTVRDQLGLQFEGTQYEGRYVIVDIVQPTRRPVERLAWFDPPSNPGSTLLMHRQPDDVWRIDYQLRDDEDPDEALKPENILPRVQSHLEMIGETAPWRLLWSSMYNAKCLTLPDYRAGRVLFAGDAAHLVPIFGVRGLNSGLDDAANLAWKLALVLDGGAEPALLDTYSQERVQAARENIAYGAKSTEFMAPPDFGFRLLREATLRLALDEPAVRSLINPRQSAPVAYADSVLNVAEQGPWTSAQAAPGQPAPEALLQGPKGSFHLSQCFGTDFTCLVFGDGPLPHAVADLARHGIAVLDIAPEADVHGQARARYGVPGGKSTAMVLVRPDGYVMGRWHGIDAAPVLACLRGKRITP</sequence>